<evidence type="ECO:0000256" key="4">
    <source>
        <dbReference type="RuleBase" id="RU361153"/>
    </source>
</evidence>
<dbReference type="Pfam" id="PF00150">
    <property type="entry name" value="Cellulase"/>
    <property type="match status" value="1"/>
</dbReference>
<evidence type="ECO:0000259" key="7">
    <source>
        <dbReference type="Pfam" id="PF18564"/>
    </source>
</evidence>
<evidence type="ECO:0000313" key="9">
    <source>
        <dbReference type="Proteomes" id="UP001211907"/>
    </source>
</evidence>
<dbReference type="EMBL" id="JADGJH010001129">
    <property type="protein sequence ID" value="KAJ3118266.1"/>
    <property type="molecule type" value="Genomic_DNA"/>
</dbReference>
<proteinExistence type="inferred from homology"/>
<feature type="signal peptide" evidence="5">
    <location>
        <begin position="1"/>
        <end position="20"/>
    </location>
</feature>
<feature type="domain" description="Glycoside hydrolase family 5" evidence="6">
    <location>
        <begin position="58"/>
        <end position="383"/>
    </location>
</feature>
<feature type="domain" description="Glycoside hydrolase family 5 C-terminal" evidence="7">
    <location>
        <begin position="414"/>
        <end position="489"/>
    </location>
</feature>
<evidence type="ECO:0000256" key="3">
    <source>
        <dbReference type="ARBA" id="ARBA00023295"/>
    </source>
</evidence>
<feature type="chain" id="PRO_5042227458" description="Glycoside hydrolase family 5 protein" evidence="5">
    <location>
        <begin position="21"/>
        <end position="502"/>
    </location>
</feature>
<accession>A0AAD5XBN6</accession>
<dbReference type="GO" id="GO:0008422">
    <property type="term" value="F:beta-glucosidase activity"/>
    <property type="evidence" value="ECO:0007669"/>
    <property type="project" value="TreeGrafter"/>
</dbReference>
<dbReference type="InterPro" id="IPR052066">
    <property type="entry name" value="Glycosphingolipid_Hydrolases"/>
</dbReference>
<protein>
    <recommendedName>
        <fullName evidence="10">Glycoside hydrolase family 5 protein</fullName>
    </recommendedName>
</protein>
<dbReference type="Gene3D" id="3.20.20.80">
    <property type="entry name" value="Glycosidases"/>
    <property type="match status" value="1"/>
</dbReference>
<evidence type="ECO:0000256" key="5">
    <source>
        <dbReference type="SAM" id="SignalP"/>
    </source>
</evidence>
<evidence type="ECO:0000313" key="8">
    <source>
        <dbReference type="EMBL" id="KAJ3118266.1"/>
    </source>
</evidence>
<evidence type="ECO:0000259" key="6">
    <source>
        <dbReference type="Pfam" id="PF00150"/>
    </source>
</evidence>
<keyword evidence="3 4" id="KW-0326">Glycosidase</keyword>
<dbReference type="InterPro" id="IPR013780">
    <property type="entry name" value="Glyco_hydro_b"/>
</dbReference>
<comment type="caution">
    <text evidence="8">The sequence shown here is derived from an EMBL/GenBank/DDBJ whole genome shotgun (WGS) entry which is preliminary data.</text>
</comment>
<dbReference type="InterPro" id="IPR017853">
    <property type="entry name" value="GH"/>
</dbReference>
<evidence type="ECO:0000256" key="2">
    <source>
        <dbReference type="ARBA" id="ARBA00022801"/>
    </source>
</evidence>
<dbReference type="AlphaFoldDB" id="A0AAD5XBN6"/>
<dbReference type="GO" id="GO:0000272">
    <property type="term" value="P:polysaccharide catabolic process"/>
    <property type="evidence" value="ECO:0007669"/>
    <property type="project" value="InterPro"/>
</dbReference>
<dbReference type="Proteomes" id="UP001211907">
    <property type="component" value="Unassembled WGS sequence"/>
</dbReference>
<evidence type="ECO:0008006" key="10">
    <source>
        <dbReference type="Google" id="ProtNLM"/>
    </source>
</evidence>
<organism evidence="8 9">
    <name type="scientific">Physocladia obscura</name>
    <dbReference type="NCBI Taxonomy" id="109957"/>
    <lineage>
        <taxon>Eukaryota</taxon>
        <taxon>Fungi</taxon>
        <taxon>Fungi incertae sedis</taxon>
        <taxon>Chytridiomycota</taxon>
        <taxon>Chytridiomycota incertae sedis</taxon>
        <taxon>Chytridiomycetes</taxon>
        <taxon>Chytridiales</taxon>
        <taxon>Chytriomycetaceae</taxon>
        <taxon>Physocladia</taxon>
    </lineage>
</organism>
<evidence type="ECO:0000256" key="1">
    <source>
        <dbReference type="ARBA" id="ARBA00005641"/>
    </source>
</evidence>
<keyword evidence="2 4" id="KW-0378">Hydrolase</keyword>
<keyword evidence="5" id="KW-0732">Signal</keyword>
<dbReference type="PANTHER" id="PTHR31308">
    <property type="match status" value="1"/>
</dbReference>
<dbReference type="InterPro" id="IPR001547">
    <property type="entry name" value="Glyco_hydro_5"/>
</dbReference>
<dbReference type="PANTHER" id="PTHR31308:SF5">
    <property type="entry name" value="ERGOSTERYL-BETA-GLUCOSIDASE"/>
    <property type="match status" value="1"/>
</dbReference>
<dbReference type="Gene3D" id="2.60.40.1180">
    <property type="entry name" value="Golgi alpha-mannosidase II"/>
    <property type="match status" value="1"/>
</dbReference>
<dbReference type="GO" id="GO:0016042">
    <property type="term" value="P:lipid catabolic process"/>
    <property type="evidence" value="ECO:0007669"/>
    <property type="project" value="UniProtKB-ARBA"/>
</dbReference>
<dbReference type="Pfam" id="PF18564">
    <property type="entry name" value="Glyco_hydro_5_C"/>
    <property type="match status" value="1"/>
</dbReference>
<sequence length="502" mass="54841">MWKSLCVLLLGLCLLEKGEAGGVAVNYTSATITITNANTQSATSGFLTTVGKWIQESDGRSVILRGFNLAGTGKVPDFMPIKNTTKLEVLANTFGANIARLQFYWEAYEPTEGTYDSEYLEYIVGVADALWALGIYVNIDFHSDAYSRYLANGCGSGFPLWAIPRNVTVSEPKNNASCNDWGLSLQSDTAAKNGINAAYNNFYNSSSNVHASYLAMVDSVSARLASVPGVVAFEPLNEPWGDEATQISSLYQNASAVIRKNVPNALIYLCPSFTTISNEVFSPDTNLLPSLATSIGNVVYSPHYYDPLLFVFNTYVGIWPTAITMHNIIVDVITKWNNGSGIPCHFGEFGGIGTMANNDLIVNYYNYLDQDLVSGTQWNYSPNWNPITQDDWNNEDFCVVDQNNNPRAQMSDIRPQPRKFAGVPILFTFDRSARTVTFSWTQNTATLGKATEIFFPRSLVTGALTVKFDTSGALGTCQYSTASQIILCVASSVGTVSASLLY</sequence>
<dbReference type="GO" id="GO:1901136">
    <property type="term" value="P:carbohydrate derivative catabolic process"/>
    <property type="evidence" value="ECO:0007669"/>
    <property type="project" value="UniProtKB-ARBA"/>
</dbReference>
<comment type="similarity">
    <text evidence="1 4">Belongs to the glycosyl hydrolase 5 (cellulase A) family.</text>
</comment>
<dbReference type="SUPFAM" id="SSF51445">
    <property type="entry name" value="(Trans)glycosidases"/>
    <property type="match status" value="1"/>
</dbReference>
<name>A0AAD5XBN6_9FUNG</name>
<gene>
    <name evidence="8" type="ORF">HK100_000639</name>
</gene>
<reference evidence="8" key="1">
    <citation type="submission" date="2020-05" db="EMBL/GenBank/DDBJ databases">
        <title>Phylogenomic resolution of chytrid fungi.</title>
        <authorList>
            <person name="Stajich J.E."/>
            <person name="Amses K."/>
            <person name="Simmons R."/>
            <person name="Seto K."/>
            <person name="Myers J."/>
            <person name="Bonds A."/>
            <person name="Quandt C.A."/>
            <person name="Barry K."/>
            <person name="Liu P."/>
            <person name="Grigoriev I."/>
            <person name="Longcore J.E."/>
            <person name="James T.Y."/>
        </authorList>
    </citation>
    <scope>NUCLEOTIDE SEQUENCE</scope>
    <source>
        <strain evidence="8">JEL0513</strain>
    </source>
</reference>
<keyword evidence="9" id="KW-1185">Reference proteome</keyword>
<dbReference type="InterPro" id="IPR041036">
    <property type="entry name" value="GH5_C"/>
</dbReference>